<evidence type="ECO:0000313" key="2">
    <source>
        <dbReference type="Proteomes" id="UP000242757"/>
    </source>
</evidence>
<dbReference type="EMBL" id="NBIM01000016">
    <property type="protein sequence ID" value="OXY80324.1"/>
    <property type="molecule type" value="Genomic_DNA"/>
</dbReference>
<keyword evidence="2" id="KW-1185">Reference proteome</keyword>
<sequence>MIFDVPVQKGFYIDMRTLKLHIQNHLLQKNGCVLAGSDRTTTQSAILYSMFRDLQVNFNNRTMFWGKFLYGYYANFLLLFKIPSNEKTVLYSSIYKYNDHKDLDQMWESKEVTQKDGTMKTEMVHTGYDGEDIVSEWNERTAMHLRGEYHEVMGNILFDLAFQSRLLRDDINLKFTFTQQNPEFCLLSSKLNAEYMLEISKAILQVPRISVRPSALPRIDLDYYFIEHRMMSVLVPENTSNFNHTLISGPLPHRVIMCQVDE</sequence>
<comment type="caution">
    <text evidence="1">The sequence shown here is derived from an EMBL/GenBank/DDBJ whole genome shotgun (WGS) entry which is preliminary data.</text>
</comment>
<gene>
    <name evidence="1" type="ORF">B6S08_18085</name>
</gene>
<accession>A0A233RAA8</accession>
<dbReference type="RefSeq" id="WP_094202206.1">
    <property type="nucleotide sequence ID" value="NZ_NBIM01000016.1"/>
</dbReference>
<organism evidence="1 2">
    <name type="scientific">Oceanimonas doudoroffii</name>
    <dbReference type="NCBI Taxonomy" id="84158"/>
    <lineage>
        <taxon>Bacteria</taxon>
        <taxon>Pseudomonadati</taxon>
        <taxon>Pseudomonadota</taxon>
        <taxon>Gammaproteobacteria</taxon>
        <taxon>Aeromonadales</taxon>
        <taxon>Aeromonadaceae</taxon>
        <taxon>Oceanimonas</taxon>
    </lineage>
</organism>
<protein>
    <submittedName>
        <fullName evidence="1">Uncharacterized protein</fullName>
    </submittedName>
</protein>
<evidence type="ECO:0000313" key="1">
    <source>
        <dbReference type="EMBL" id="OXY80324.1"/>
    </source>
</evidence>
<name>A0A233RAA8_9GAMM</name>
<reference evidence="1 2" key="1">
    <citation type="submission" date="2017-08" db="EMBL/GenBank/DDBJ databases">
        <title>A Genome Sequence of Oceanimonas doudoroffii ATCC 27123T.</title>
        <authorList>
            <person name="Brennan M.A."/>
            <person name="Maclea K.S."/>
            <person name="Mcclelland W.D."/>
            <person name="Trachtenberg A.M."/>
        </authorList>
    </citation>
    <scope>NUCLEOTIDE SEQUENCE [LARGE SCALE GENOMIC DNA]</scope>
    <source>
        <strain evidence="1 2">ATCC 27123</strain>
    </source>
</reference>
<dbReference type="AlphaFoldDB" id="A0A233RAA8"/>
<proteinExistence type="predicted"/>
<dbReference type="Proteomes" id="UP000242757">
    <property type="component" value="Unassembled WGS sequence"/>
</dbReference>